<keyword evidence="1" id="KW-0808">Transferase</keyword>
<dbReference type="InterPro" id="IPR051706">
    <property type="entry name" value="Glycosyltransferase_domain"/>
</dbReference>
<accession>A0ABM8JS55</accession>
<dbReference type="PANTHER" id="PTHR32385:SF15">
    <property type="entry name" value="INOSITOL PHOSPHOCERAMIDE MANNOSYLTRANSFERASE 1"/>
    <property type="match status" value="1"/>
</dbReference>
<reference evidence="2 3" key="1">
    <citation type="submission" date="2023-10" db="EMBL/GenBank/DDBJ databases">
        <title>Xenorhabdus taiwanensis sp. nov., a symbiotic bacterium associated with the entomopathogenic nematode Steinernema taiwanensis.</title>
        <authorList>
            <person name="Tseng C.T."/>
            <person name="Shu H.Y."/>
            <person name="Chen M.H."/>
            <person name="Fang Y.J."/>
            <person name="Wu T.L."/>
            <person name="Lin Y.C."/>
            <person name="Huang C.J."/>
        </authorList>
    </citation>
    <scope>NUCLEOTIDE SEQUENCE [LARGE SCALE GENOMIC DNA]</scope>
    <source>
        <strain evidence="2 3">TCT-1</strain>
    </source>
</reference>
<evidence type="ECO:0000313" key="2">
    <source>
        <dbReference type="EMBL" id="BET95520.1"/>
    </source>
</evidence>
<organism evidence="2 3">
    <name type="scientific">Xenorhabdus taiwanensis</name>
    <dbReference type="NCBI Taxonomy" id="3085177"/>
    <lineage>
        <taxon>Bacteria</taxon>
        <taxon>Pseudomonadati</taxon>
        <taxon>Pseudomonadota</taxon>
        <taxon>Gammaproteobacteria</taxon>
        <taxon>Enterobacterales</taxon>
        <taxon>Morganellaceae</taxon>
        <taxon>Xenorhabdus</taxon>
    </lineage>
</organism>
<proteinExistence type="predicted"/>
<protein>
    <recommendedName>
        <fullName evidence="4">Glycosyl transferase</fullName>
    </recommendedName>
</protein>
<dbReference type="Proteomes" id="UP001529514">
    <property type="component" value="Chromosome"/>
</dbReference>
<evidence type="ECO:0000256" key="1">
    <source>
        <dbReference type="ARBA" id="ARBA00022679"/>
    </source>
</evidence>
<dbReference type="SUPFAM" id="SSF53448">
    <property type="entry name" value="Nucleotide-diphospho-sugar transferases"/>
    <property type="match status" value="1"/>
</dbReference>
<dbReference type="Pfam" id="PF04488">
    <property type="entry name" value="Gly_transf_sug"/>
    <property type="match status" value="1"/>
</dbReference>
<dbReference type="EMBL" id="AP028978">
    <property type="protein sequence ID" value="BET95520.1"/>
    <property type="molecule type" value="Genomic_DNA"/>
</dbReference>
<name>A0ABM8JS55_9GAMM</name>
<dbReference type="InterPro" id="IPR029044">
    <property type="entry name" value="Nucleotide-diphossugar_trans"/>
</dbReference>
<evidence type="ECO:0008006" key="4">
    <source>
        <dbReference type="Google" id="ProtNLM"/>
    </source>
</evidence>
<gene>
    <name evidence="2" type="ORF">TCT1_04410</name>
</gene>
<dbReference type="InterPro" id="IPR007577">
    <property type="entry name" value="GlycoTrfase_DXD_sugar-bd_CS"/>
</dbReference>
<dbReference type="PANTHER" id="PTHR32385">
    <property type="entry name" value="MANNOSYL PHOSPHORYLINOSITOL CERAMIDE SYNTHASE"/>
    <property type="match status" value="1"/>
</dbReference>
<dbReference type="Gene3D" id="3.90.550.20">
    <property type="match status" value="1"/>
</dbReference>
<sequence>MIGGLPSSTLTTIEATCNSHFGTAMIPKKIHYVWVGDKPKPKFVLDCINTWKKFLPDYELIEWNNESLKNIKNNYMEEAFFNKKWAFVSDYLRLYALYHEGGVYLDTDVEVTKNMDKFLQLDFFSCYEKGDEYYPITSAVIGAKKRNNIVGDLLRQYDEIHFETSNGLDLETNIMKITRYFQNEFNLLPPYNGAEETYLNNNSIIYPSNYFCTPELDMINFAIHHFNGSWLPSHSRKDKINIFNKFVISRFIRLRDTGEPQVSSKEKVLFSIPMLKGKKYVLIMRK</sequence>
<evidence type="ECO:0000313" key="3">
    <source>
        <dbReference type="Proteomes" id="UP001529514"/>
    </source>
</evidence>
<keyword evidence="3" id="KW-1185">Reference proteome</keyword>